<dbReference type="PANTHER" id="PTHR43102">
    <property type="entry name" value="SLR1143 PROTEIN"/>
    <property type="match status" value="1"/>
</dbReference>
<proteinExistence type="predicted"/>
<dbReference type="EMBL" id="JAFBCG010000001">
    <property type="protein sequence ID" value="MBM7803203.1"/>
    <property type="molecule type" value="Genomic_DNA"/>
</dbReference>
<dbReference type="EMBL" id="BMOI01000003">
    <property type="protein sequence ID" value="GGK94906.1"/>
    <property type="molecule type" value="Genomic_DNA"/>
</dbReference>
<sequence length="394" mass="40801">MTQHDPAHLDPAHLDPAHLDPAARRSAVVEALGVLGSGPEERFDRITRMAQEAFGVPLTFLNLVHQDVVTTQSTFGWQQGTSVPAEEQFCATTVLTPEPMVIADTTLDPRFATTAAVAEHGVRFYAGAPLTMLDGTRVGTLCIMDAQPRTFSPEDVALLQDLAHWAERELGQAVDRRRVRRVLDGLAPEPPVAPGVVVESVVVQPDTGGGDVVDHRTAADGAVHLTVGTVSAGRASALLASTVRGAVAARTDQPLDAAVAGLEAQLAPDLSVAGAVATLAHARLDPGSGRVDLVDLGHGLAAVVRDDGRVEELRSPGLPVALQPSGSSRRPVTAELAAGDVLVLCSDGAVALAGVEDLAHLARVVAAEGVGAVRDLLPDDDPTAAVAVTTARRT</sequence>
<comment type="caution">
    <text evidence="2">The sequence shown here is derived from an EMBL/GenBank/DDBJ whole genome shotgun (WGS) entry which is preliminary data.</text>
</comment>
<dbReference type="Gene3D" id="3.60.40.10">
    <property type="entry name" value="PPM-type phosphatase domain"/>
    <property type="match status" value="1"/>
</dbReference>
<keyword evidence="5" id="KW-1185">Reference proteome</keyword>
<dbReference type="SUPFAM" id="SSF81606">
    <property type="entry name" value="PP2C-like"/>
    <property type="match status" value="1"/>
</dbReference>
<dbReference type="SMART" id="SM00065">
    <property type="entry name" value="GAF"/>
    <property type="match status" value="1"/>
</dbReference>
<dbReference type="InterPro" id="IPR003018">
    <property type="entry name" value="GAF"/>
</dbReference>
<reference evidence="3 5" key="3">
    <citation type="submission" date="2021-01" db="EMBL/GenBank/DDBJ databases">
        <title>Sequencing the genomes of 1000 actinobacteria strains.</title>
        <authorList>
            <person name="Klenk H.-P."/>
        </authorList>
    </citation>
    <scope>NUCLEOTIDE SEQUENCE [LARGE SCALE GENOMIC DNA]</scope>
    <source>
        <strain evidence="3 5">DSM 20542</strain>
    </source>
</reference>
<evidence type="ECO:0000313" key="4">
    <source>
        <dbReference type="Proteomes" id="UP000648535"/>
    </source>
</evidence>
<dbReference type="AlphaFoldDB" id="A0A8H9G7X3"/>
<evidence type="ECO:0000313" key="2">
    <source>
        <dbReference type="EMBL" id="GGK94906.1"/>
    </source>
</evidence>
<name>A0A8H9G7X3_9MICO</name>
<reference evidence="2" key="2">
    <citation type="submission" date="2020-09" db="EMBL/GenBank/DDBJ databases">
        <authorList>
            <person name="Sun Q."/>
            <person name="Ohkuma M."/>
        </authorList>
    </citation>
    <scope>NUCLEOTIDE SEQUENCE</scope>
    <source>
        <strain evidence="2">JCM 1480</strain>
    </source>
</reference>
<evidence type="ECO:0000313" key="5">
    <source>
        <dbReference type="Proteomes" id="UP000746584"/>
    </source>
</evidence>
<dbReference type="InterPro" id="IPR029016">
    <property type="entry name" value="GAF-like_dom_sf"/>
</dbReference>
<dbReference type="Proteomes" id="UP000746584">
    <property type="component" value="Unassembled WGS sequence"/>
</dbReference>
<protein>
    <recommendedName>
        <fullName evidence="1">GAF domain-containing protein</fullName>
    </recommendedName>
</protein>
<feature type="domain" description="GAF" evidence="1">
    <location>
        <begin position="38"/>
        <end position="180"/>
    </location>
</feature>
<dbReference type="Proteomes" id="UP000648535">
    <property type="component" value="Unassembled WGS sequence"/>
</dbReference>
<evidence type="ECO:0000313" key="3">
    <source>
        <dbReference type="EMBL" id="MBM7803203.1"/>
    </source>
</evidence>
<dbReference type="RefSeq" id="WP_022904703.1">
    <property type="nucleotide sequence ID" value="NZ_BMOI01000003.1"/>
</dbReference>
<dbReference type="SUPFAM" id="SSF55781">
    <property type="entry name" value="GAF domain-like"/>
    <property type="match status" value="1"/>
</dbReference>
<gene>
    <name evidence="2" type="ORF">GCM10009769_11110</name>
    <name evidence="3" type="ORF">JOE58_002454</name>
</gene>
<dbReference type="InterPro" id="IPR036457">
    <property type="entry name" value="PPM-type-like_dom_sf"/>
</dbReference>
<accession>A0A8H9G7X3</accession>
<organism evidence="2 4">
    <name type="scientific">Curtobacterium luteum</name>
    <dbReference type="NCBI Taxonomy" id="33881"/>
    <lineage>
        <taxon>Bacteria</taxon>
        <taxon>Bacillati</taxon>
        <taxon>Actinomycetota</taxon>
        <taxon>Actinomycetes</taxon>
        <taxon>Micrococcales</taxon>
        <taxon>Microbacteriaceae</taxon>
        <taxon>Curtobacterium</taxon>
    </lineage>
</organism>
<dbReference type="Pfam" id="PF07228">
    <property type="entry name" value="SpoIIE"/>
    <property type="match status" value="1"/>
</dbReference>
<dbReference type="PANTHER" id="PTHR43102:SF2">
    <property type="entry name" value="GAF DOMAIN-CONTAINING PROTEIN"/>
    <property type="match status" value="1"/>
</dbReference>
<evidence type="ECO:0000259" key="1">
    <source>
        <dbReference type="SMART" id="SM00065"/>
    </source>
</evidence>
<dbReference type="Gene3D" id="3.30.450.40">
    <property type="match status" value="1"/>
</dbReference>
<dbReference type="Pfam" id="PF01590">
    <property type="entry name" value="GAF"/>
    <property type="match status" value="1"/>
</dbReference>
<reference evidence="2" key="1">
    <citation type="journal article" date="2014" name="Int. J. Syst. Evol. Microbiol.">
        <title>Complete genome sequence of Corynebacterium casei LMG S-19264T (=DSM 44701T), isolated from a smear-ripened cheese.</title>
        <authorList>
            <consortium name="US DOE Joint Genome Institute (JGI-PGF)"/>
            <person name="Walter F."/>
            <person name="Albersmeier A."/>
            <person name="Kalinowski J."/>
            <person name="Ruckert C."/>
        </authorList>
    </citation>
    <scope>NUCLEOTIDE SEQUENCE</scope>
    <source>
        <strain evidence="2">JCM 1480</strain>
    </source>
</reference>
<dbReference type="InterPro" id="IPR001932">
    <property type="entry name" value="PPM-type_phosphatase-like_dom"/>
</dbReference>